<dbReference type="EMBL" id="QXFW01000032">
    <property type="protein sequence ID" value="KAE9029129.1"/>
    <property type="molecule type" value="Genomic_DNA"/>
</dbReference>
<organism evidence="1 2">
    <name type="scientific">Phytophthora fragariae</name>
    <dbReference type="NCBI Taxonomy" id="53985"/>
    <lineage>
        <taxon>Eukaryota</taxon>
        <taxon>Sar</taxon>
        <taxon>Stramenopiles</taxon>
        <taxon>Oomycota</taxon>
        <taxon>Peronosporomycetes</taxon>
        <taxon>Peronosporales</taxon>
        <taxon>Peronosporaceae</taxon>
        <taxon>Phytophthora</taxon>
    </lineage>
</organism>
<evidence type="ECO:0000313" key="1">
    <source>
        <dbReference type="EMBL" id="KAE9029129.1"/>
    </source>
</evidence>
<name>A0A6A3MAH0_9STRA</name>
<gene>
    <name evidence="1" type="ORF">PF011_g1213</name>
</gene>
<proteinExistence type="predicted"/>
<sequence>MWKVVRVKYQRALANFTKSGEHDDDFFAYCDGSPDAFYLRECLEIKHDLTSFVEGGILPEDQFDSLKRGCNSGFEMQSPSSKKMKQEVVSTIKCIASKLLGNTASSVDSILKLHKLIEHVENRLATLKSEGRSDSTLENGAAVYRDKLLMMKANLSKMD</sequence>
<evidence type="ECO:0000313" key="2">
    <source>
        <dbReference type="Proteomes" id="UP000460718"/>
    </source>
</evidence>
<comment type="caution">
    <text evidence="1">The sequence shown here is derived from an EMBL/GenBank/DDBJ whole genome shotgun (WGS) entry which is preliminary data.</text>
</comment>
<reference evidence="1 2" key="1">
    <citation type="submission" date="2018-09" db="EMBL/GenBank/DDBJ databases">
        <title>Genomic investigation of the strawberry pathogen Phytophthora fragariae indicates pathogenicity is determined by transcriptional variation in three key races.</title>
        <authorList>
            <person name="Adams T.M."/>
            <person name="Armitage A.D."/>
            <person name="Sobczyk M.K."/>
            <person name="Bates H.J."/>
            <person name="Dunwell J.M."/>
            <person name="Nellist C.F."/>
            <person name="Harrison R.J."/>
        </authorList>
    </citation>
    <scope>NUCLEOTIDE SEQUENCE [LARGE SCALE GENOMIC DNA]</scope>
    <source>
        <strain evidence="1 2">SCRP245</strain>
    </source>
</reference>
<dbReference type="AlphaFoldDB" id="A0A6A3MAH0"/>
<dbReference type="Proteomes" id="UP000460718">
    <property type="component" value="Unassembled WGS sequence"/>
</dbReference>
<accession>A0A6A3MAH0</accession>
<protein>
    <submittedName>
        <fullName evidence="1">Uncharacterized protein</fullName>
    </submittedName>
</protein>